<protein>
    <submittedName>
        <fullName evidence="5">GAF and ANTAR domain-containing protein</fullName>
    </submittedName>
</protein>
<dbReference type="InterPro" id="IPR003018">
    <property type="entry name" value="GAF"/>
</dbReference>
<keyword evidence="6" id="KW-1185">Reference proteome</keyword>
<dbReference type="Pfam" id="PF03861">
    <property type="entry name" value="ANTAR"/>
    <property type="match status" value="1"/>
</dbReference>
<keyword evidence="1" id="KW-0805">Transcription regulation</keyword>
<dbReference type="OrthoDB" id="7466251at2"/>
<dbReference type="EMBL" id="VOBR01000001">
    <property type="protein sequence ID" value="TWP54368.1"/>
    <property type="molecule type" value="Genomic_DNA"/>
</dbReference>
<evidence type="ECO:0000256" key="2">
    <source>
        <dbReference type="ARBA" id="ARBA00023163"/>
    </source>
</evidence>
<dbReference type="SMART" id="SM00065">
    <property type="entry name" value="GAF"/>
    <property type="match status" value="1"/>
</dbReference>
<organism evidence="5 6">
    <name type="scientific">Lentzea tibetensis</name>
    <dbReference type="NCBI Taxonomy" id="2591470"/>
    <lineage>
        <taxon>Bacteria</taxon>
        <taxon>Bacillati</taxon>
        <taxon>Actinomycetota</taxon>
        <taxon>Actinomycetes</taxon>
        <taxon>Pseudonocardiales</taxon>
        <taxon>Pseudonocardiaceae</taxon>
        <taxon>Lentzea</taxon>
    </lineage>
</organism>
<dbReference type="InterPro" id="IPR029016">
    <property type="entry name" value="GAF-like_dom_sf"/>
</dbReference>
<evidence type="ECO:0000313" key="6">
    <source>
        <dbReference type="Proteomes" id="UP000316639"/>
    </source>
</evidence>
<evidence type="ECO:0000259" key="3">
    <source>
        <dbReference type="SMART" id="SM00065"/>
    </source>
</evidence>
<dbReference type="SUPFAM" id="SSF55781">
    <property type="entry name" value="GAF domain-like"/>
    <property type="match status" value="1"/>
</dbReference>
<dbReference type="SMART" id="SM01012">
    <property type="entry name" value="ANTAR"/>
    <property type="match status" value="1"/>
</dbReference>
<dbReference type="Gene3D" id="1.10.10.10">
    <property type="entry name" value="Winged helix-like DNA-binding domain superfamily/Winged helix DNA-binding domain"/>
    <property type="match status" value="1"/>
</dbReference>
<dbReference type="PIRSF" id="PIRSF036625">
    <property type="entry name" value="GAF_ANTAR"/>
    <property type="match status" value="1"/>
</dbReference>
<dbReference type="AlphaFoldDB" id="A0A563F3M3"/>
<dbReference type="InterPro" id="IPR005561">
    <property type="entry name" value="ANTAR"/>
</dbReference>
<accession>A0A563F3M3</accession>
<keyword evidence="2" id="KW-0804">Transcription</keyword>
<feature type="domain" description="ANTAR" evidence="4">
    <location>
        <begin position="130"/>
        <end position="213"/>
    </location>
</feature>
<evidence type="ECO:0000256" key="1">
    <source>
        <dbReference type="ARBA" id="ARBA00023015"/>
    </source>
</evidence>
<gene>
    <name evidence="5" type="ORF">FKR81_02140</name>
</gene>
<dbReference type="InterPro" id="IPR012074">
    <property type="entry name" value="GAF_ANTAR"/>
</dbReference>
<reference evidence="5 6" key="1">
    <citation type="submission" date="2019-07" db="EMBL/GenBank/DDBJ databases">
        <title>Lentzea xizangensis sp. nov., isolated from Qinghai-Tibetan Plateau Soils.</title>
        <authorList>
            <person name="Huang J."/>
        </authorList>
    </citation>
    <scope>NUCLEOTIDE SEQUENCE [LARGE SCALE GENOMIC DNA]</scope>
    <source>
        <strain evidence="5 6">FXJ1.1311</strain>
    </source>
</reference>
<dbReference type="Pfam" id="PF13185">
    <property type="entry name" value="GAF_2"/>
    <property type="match status" value="1"/>
</dbReference>
<feature type="domain" description="GAF" evidence="3">
    <location>
        <begin position="6"/>
        <end position="158"/>
    </location>
</feature>
<evidence type="ECO:0000313" key="5">
    <source>
        <dbReference type="EMBL" id="TWP54368.1"/>
    </source>
</evidence>
<proteinExistence type="predicted"/>
<dbReference type="GO" id="GO:0003723">
    <property type="term" value="F:RNA binding"/>
    <property type="evidence" value="ECO:0007669"/>
    <property type="project" value="InterPro"/>
</dbReference>
<dbReference type="InterPro" id="IPR036388">
    <property type="entry name" value="WH-like_DNA-bd_sf"/>
</dbReference>
<dbReference type="Proteomes" id="UP000316639">
    <property type="component" value="Unassembled WGS sequence"/>
</dbReference>
<comment type="caution">
    <text evidence="5">The sequence shown here is derived from an EMBL/GenBank/DDBJ whole genome shotgun (WGS) entry which is preliminary data.</text>
</comment>
<name>A0A563F3M3_9PSEU</name>
<evidence type="ECO:0000259" key="4">
    <source>
        <dbReference type="SMART" id="SM01012"/>
    </source>
</evidence>
<sequence>MAALRDHENNLDAVARVIRACVDVLPVDGASISVMTGTQEREMLFASDDVAAQIEALQFSLGEGPCFEAFTTRRPVLVPDLPQASASAWPVFATAIEELPVGAIFAFPLQTGAITIGAIDLYRTRPGWLSGDELTAALEVVDLATVVLLGLQLGDVAGDGWWGALSSNREQVHQATGMLIAAMGVSAEEGLARLRGYAFVMGRSVDEVAHDVVTRQLSPFELDR</sequence>
<dbReference type="Gene3D" id="3.30.450.40">
    <property type="match status" value="1"/>
</dbReference>